<dbReference type="RefSeq" id="WP_063635438.1">
    <property type="nucleotide sequence ID" value="NZ_CP015285.1"/>
</dbReference>
<dbReference type="AlphaFoldDB" id="A0A160JHA8"/>
<dbReference type="STRING" id="1226968.A6A40_10960"/>
<dbReference type="InterPro" id="IPR015942">
    <property type="entry name" value="Asp/Glu/hydantoin_racemase"/>
</dbReference>
<dbReference type="InterPro" id="IPR001920">
    <property type="entry name" value="Asp/Glu_race"/>
</dbReference>
<feature type="compositionally biased region" description="Polar residues" evidence="3">
    <location>
        <begin position="1"/>
        <end position="10"/>
    </location>
</feature>
<proteinExistence type="inferred from homology"/>
<dbReference type="PANTHER" id="PTHR21198">
    <property type="entry name" value="GLUTAMATE RACEMASE"/>
    <property type="match status" value="1"/>
</dbReference>
<dbReference type="InterPro" id="IPR004380">
    <property type="entry name" value="Asp_race"/>
</dbReference>
<dbReference type="NCBIfam" id="TIGR00035">
    <property type="entry name" value="asp_race"/>
    <property type="match status" value="1"/>
</dbReference>
<dbReference type="PANTHER" id="PTHR21198:SF7">
    <property type="entry name" value="ASPARTATE-GLUTAMATE RACEMASE FAMILY"/>
    <property type="match status" value="1"/>
</dbReference>
<keyword evidence="5" id="KW-1185">Reference proteome</keyword>
<accession>A0A160JHA8</accession>
<dbReference type="EMBL" id="CP015285">
    <property type="protein sequence ID" value="ANC92380.1"/>
    <property type="molecule type" value="Genomic_DNA"/>
</dbReference>
<sequence>MTIPSASRPTSRPLPQKTIGVLGGMSNQATGEYYRLLNDGLNARLGGWDNGEIVIVSVNFGNIEHFVRTGDWAGAERYLSGKVDALERAGADLVICVSNTMHRVVEPIMAGRAIPFIHIADPTGDAIVKAGLKRVGLLGTAATMRSDMLAERFRDRFGVELLVPDAADQTIVDRIIFDELVRRDLRPDSKADYLRIIGDLRRRGAGGVILGCTEIFLLIDQPDLPGFPVFDTTRLHTQAAVDFVSAGN</sequence>
<dbReference type="KEGG" id="ahu:A6A40_10960"/>
<dbReference type="Proteomes" id="UP000077405">
    <property type="component" value="Chromosome"/>
</dbReference>
<feature type="region of interest" description="Disordered" evidence="3">
    <location>
        <begin position="1"/>
        <end position="20"/>
    </location>
</feature>
<dbReference type="OrthoDB" id="9803739at2"/>
<name>A0A160JHA8_9PROT</name>
<protein>
    <submittedName>
        <fullName evidence="4">Amino acid racemase</fullName>
    </submittedName>
</protein>
<evidence type="ECO:0000313" key="4">
    <source>
        <dbReference type="EMBL" id="ANC92380.1"/>
    </source>
</evidence>
<organism evidence="4 5">
    <name type="scientific">Azospirillum humicireducens</name>
    <dbReference type="NCBI Taxonomy" id="1226968"/>
    <lineage>
        <taxon>Bacteria</taxon>
        <taxon>Pseudomonadati</taxon>
        <taxon>Pseudomonadota</taxon>
        <taxon>Alphaproteobacteria</taxon>
        <taxon>Rhodospirillales</taxon>
        <taxon>Azospirillaceae</taxon>
        <taxon>Azospirillum</taxon>
    </lineage>
</organism>
<comment type="similarity">
    <text evidence="1">Belongs to the aspartate/glutamate racemases family.</text>
</comment>
<dbReference type="Gene3D" id="3.40.50.1860">
    <property type="match status" value="2"/>
</dbReference>
<keyword evidence="2" id="KW-0413">Isomerase</keyword>
<evidence type="ECO:0000313" key="5">
    <source>
        <dbReference type="Proteomes" id="UP000077405"/>
    </source>
</evidence>
<evidence type="ECO:0000256" key="1">
    <source>
        <dbReference type="ARBA" id="ARBA00007847"/>
    </source>
</evidence>
<reference evidence="4 5" key="1">
    <citation type="journal article" date="2013" name="Int. J. Syst. Evol. Microbiol.">
        <title>Azospirillum humicireducens sp. nov., a nitrogen-fixing bacterium isolated from a microbial fuel cell.</title>
        <authorList>
            <person name="Zhou S."/>
            <person name="Han L."/>
            <person name="Wang Y."/>
            <person name="Yang G."/>
            <person name="Zhuang L."/>
            <person name="Hu P."/>
        </authorList>
    </citation>
    <scope>NUCLEOTIDE SEQUENCE [LARGE SCALE GENOMIC DNA]</scope>
    <source>
        <strain evidence="4 5">SgZ-5</strain>
    </source>
</reference>
<evidence type="ECO:0000256" key="2">
    <source>
        <dbReference type="ARBA" id="ARBA00023235"/>
    </source>
</evidence>
<dbReference type="Pfam" id="PF01177">
    <property type="entry name" value="Asp_Glu_race"/>
    <property type="match status" value="1"/>
</dbReference>
<gene>
    <name evidence="4" type="ORF">A6A40_10960</name>
</gene>
<dbReference type="SUPFAM" id="SSF53681">
    <property type="entry name" value="Aspartate/glutamate racemase"/>
    <property type="match status" value="2"/>
</dbReference>
<dbReference type="GO" id="GO:0047661">
    <property type="term" value="F:amino-acid racemase activity"/>
    <property type="evidence" value="ECO:0007669"/>
    <property type="project" value="InterPro"/>
</dbReference>
<evidence type="ECO:0000256" key="3">
    <source>
        <dbReference type="SAM" id="MobiDB-lite"/>
    </source>
</evidence>